<name>A0A1I7RP37_BURXY</name>
<dbReference type="PANTHER" id="PTHR12317">
    <property type="entry name" value="DIACYLGLYCEROL O-ACYLTRANSFERASE"/>
    <property type="match status" value="1"/>
</dbReference>
<proteinExistence type="inferred from homology"/>
<evidence type="ECO:0000256" key="1">
    <source>
        <dbReference type="ARBA" id="ARBA00004477"/>
    </source>
</evidence>
<sequence>MTYLIKRSLEISQVLFFIFVFLFLPFVSIAVFVYLLLYTSFWWVVLLYSVWLYYDWDLITESCRAWDWMRNHPFWDPLANYFPMKLVKTAELSPDKNYLLAWHPHGIVSLSAVINVCTNGTRFAEQFPGINRYLATLDMHFKQPFRRELLSAFGLVGSSFKALLTVLSDVNKGKAVVLVVGGAEEALECHPNVFKLCLERRKGFIRLALESGAYLVPVYSFGETSTFKQVWNPVGSRLRAFQTRFKTVVGLSPVAAYGTNIIPFVPGIVPFRTEVVSVVGTPIPVERTPNPTREQVDELHRLYKSKLSELFEAHKSKYGVSEDSHLEFY</sequence>
<reference evidence="16" key="1">
    <citation type="submission" date="2016-11" db="UniProtKB">
        <authorList>
            <consortium name="WormBaseParasite"/>
        </authorList>
    </citation>
    <scope>IDENTIFICATION</scope>
</reference>
<evidence type="ECO:0000313" key="16">
    <source>
        <dbReference type="WBParaSite" id="BXY_0247700.1"/>
    </source>
</evidence>
<accession>A0A1I7RP37</accession>
<comment type="similarity">
    <text evidence="4 14">Belongs to the diacylglycerol acyltransferase family.</text>
</comment>
<keyword evidence="7 14" id="KW-0812">Transmembrane</keyword>
<keyword evidence="11" id="KW-0443">Lipid metabolism</keyword>
<evidence type="ECO:0000256" key="7">
    <source>
        <dbReference type="ARBA" id="ARBA00022692"/>
    </source>
</evidence>
<keyword evidence="8" id="KW-0319">Glycerol metabolism</keyword>
<keyword evidence="10 14" id="KW-1133">Transmembrane helix</keyword>
<dbReference type="Pfam" id="PF03982">
    <property type="entry name" value="DAGAT"/>
    <property type="match status" value="1"/>
</dbReference>
<evidence type="ECO:0000256" key="10">
    <source>
        <dbReference type="ARBA" id="ARBA00022989"/>
    </source>
</evidence>
<evidence type="ECO:0000256" key="13">
    <source>
        <dbReference type="ARBA" id="ARBA00023315"/>
    </source>
</evidence>
<dbReference type="eggNOG" id="KOG0831">
    <property type="taxonomic scope" value="Eukaryota"/>
</dbReference>
<dbReference type="PANTHER" id="PTHR12317:SF0">
    <property type="entry name" value="ACYLTRANSFERASE"/>
    <property type="match status" value="1"/>
</dbReference>
<keyword evidence="5" id="KW-0444">Lipid biosynthesis</keyword>
<evidence type="ECO:0000256" key="5">
    <source>
        <dbReference type="ARBA" id="ARBA00022516"/>
    </source>
</evidence>
<dbReference type="EC" id="2.3.1.-" evidence="14"/>
<feature type="transmembrane region" description="Helical" evidence="14">
    <location>
        <begin position="14"/>
        <end position="35"/>
    </location>
</feature>
<evidence type="ECO:0000256" key="3">
    <source>
        <dbReference type="ARBA" id="ARBA00005189"/>
    </source>
</evidence>
<dbReference type="WBParaSite" id="BXY_0247700.1">
    <property type="protein sequence ID" value="BXY_0247700.1"/>
    <property type="gene ID" value="BXY_0247700"/>
</dbReference>
<keyword evidence="13" id="KW-0012">Acyltransferase</keyword>
<dbReference type="GO" id="GO:0004144">
    <property type="term" value="F:diacylglycerol O-acyltransferase activity"/>
    <property type="evidence" value="ECO:0007669"/>
    <property type="project" value="TreeGrafter"/>
</dbReference>
<evidence type="ECO:0000313" key="15">
    <source>
        <dbReference type="Proteomes" id="UP000095284"/>
    </source>
</evidence>
<comment type="subcellular location">
    <subcellularLocation>
        <location evidence="1 14">Endoplasmic reticulum membrane</location>
        <topology evidence="1 14">Multi-pass membrane protein</topology>
    </subcellularLocation>
</comment>
<comment type="pathway">
    <text evidence="2">Glycerolipid metabolism; triacylglycerol biosynthesis.</text>
</comment>
<evidence type="ECO:0000256" key="8">
    <source>
        <dbReference type="ARBA" id="ARBA00022798"/>
    </source>
</evidence>
<evidence type="ECO:0000256" key="4">
    <source>
        <dbReference type="ARBA" id="ARBA00005420"/>
    </source>
</evidence>
<organism evidence="15 16">
    <name type="scientific">Bursaphelenchus xylophilus</name>
    <name type="common">Pinewood nematode worm</name>
    <name type="synonym">Aphelenchoides xylophilus</name>
    <dbReference type="NCBI Taxonomy" id="6326"/>
    <lineage>
        <taxon>Eukaryota</taxon>
        <taxon>Metazoa</taxon>
        <taxon>Ecdysozoa</taxon>
        <taxon>Nematoda</taxon>
        <taxon>Chromadorea</taxon>
        <taxon>Rhabditida</taxon>
        <taxon>Tylenchina</taxon>
        <taxon>Tylenchomorpha</taxon>
        <taxon>Aphelenchoidea</taxon>
        <taxon>Aphelenchoididae</taxon>
        <taxon>Bursaphelenchus</taxon>
    </lineage>
</organism>
<evidence type="ECO:0000256" key="6">
    <source>
        <dbReference type="ARBA" id="ARBA00022679"/>
    </source>
</evidence>
<dbReference type="GO" id="GO:0005789">
    <property type="term" value="C:endoplasmic reticulum membrane"/>
    <property type="evidence" value="ECO:0007669"/>
    <property type="project" value="UniProtKB-SubCell"/>
</dbReference>
<evidence type="ECO:0000256" key="14">
    <source>
        <dbReference type="RuleBase" id="RU367023"/>
    </source>
</evidence>
<dbReference type="InterPro" id="IPR007130">
    <property type="entry name" value="DAGAT"/>
</dbReference>
<dbReference type="GO" id="GO:0019432">
    <property type="term" value="P:triglyceride biosynthetic process"/>
    <property type="evidence" value="ECO:0007669"/>
    <property type="project" value="TreeGrafter"/>
</dbReference>
<comment type="caution">
    <text evidence="14">Lacks conserved residue(s) required for the propagation of feature annotation.</text>
</comment>
<dbReference type="AlphaFoldDB" id="A0A1I7RP37"/>
<comment type="pathway">
    <text evidence="3">Lipid metabolism.</text>
</comment>
<evidence type="ECO:0000256" key="12">
    <source>
        <dbReference type="ARBA" id="ARBA00023136"/>
    </source>
</evidence>
<keyword evidence="12 14" id="KW-0472">Membrane</keyword>
<evidence type="ECO:0000256" key="9">
    <source>
        <dbReference type="ARBA" id="ARBA00022824"/>
    </source>
</evidence>
<dbReference type="CDD" id="cd07987">
    <property type="entry name" value="LPLAT_MGAT-like"/>
    <property type="match status" value="1"/>
</dbReference>
<keyword evidence="6 14" id="KW-0808">Transferase</keyword>
<dbReference type="GO" id="GO:0006071">
    <property type="term" value="P:glycerol metabolic process"/>
    <property type="evidence" value="ECO:0007669"/>
    <property type="project" value="UniProtKB-KW"/>
</dbReference>
<protein>
    <recommendedName>
        <fullName evidence="14">Acyltransferase</fullName>
        <ecNumber evidence="14">2.3.1.-</ecNumber>
    </recommendedName>
</protein>
<evidence type="ECO:0000256" key="2">
    <source>
        <dbReference type="ARBA" id="ARBA00004771"/>
    </source>
</evidence>
<evidence type="ECO:0000256" key="11">
    <source>
        <dbReference type="ARBA" id="ARBA00023098"/>
    </source>
</evidence>
<keyword evidence="9 14" id="KW-0256">Endoplasmic reticulum</keyword>
<dbReference type="Proteomes" id="UP000095284">
    <property type="component" value="Unplaced"/>
</dbReference>